<dbReference type="InterPro" id="IPR051785">
    <property type="entry name" value="MMCE/EMCE_epimerase"/>
</dbReference>
<accession>A0ABW6PX86</accession>
<dbReference type="PANTHER" id="PTHR43048:SF4">
    <property type="entry name" value="RING-CLEAVING DIOXYGENASE-RELATED"/>
    <property type="match status" value="1"/>
</dbReference>
<dbReference type="InterPro" id="IPR037523">
    <property type="entry name" value="VOC_core"/>
</dbReference>
<proteinExistence type="predicted"/>
<dbReference type="Proteomes" id="UP001601444">
    <property type="component" value="Unassembled WGS sequence"/>
</dbReference>
<dbReference type="InterPro" id="IPR029068">
    <property type="entry name" value="Glyas_Bleomycin-R_OHBP_Dase"/>
</dbReference>
<dbReference type="Gene3D" id="3.10.180.10">
    <property type="entry name" value="2,3-Dihydroxybiphenyl 1,2-Dioxygenase, domain 1"/>
    <property type="match status" value="1"/>
</dbReference>
<evidence type="ECO:0000313" key="3">
    <source>
        <dbReference type="EMBL" id="MFF0547061.1"/>
    </source>
</evidence>
<keyword evidence="4" id="KW-1185">Reference proteome</keyword>
<reference evidence="3 4" key="1">
    <citation type="submission" date="2024-10" db="EMBL/GenBank/DDBJ databases">
        <title>The Natural Products Discovery Center: Release of the First 8490 Sequenced Strains for Exploring Actinobacteria Biosynthetic Diversity.</title>
        <authorList>
            <person name="Kalkreuter E."/>
            <person name="Kautsar S.A."/>
            <person name="Yang D."/>
            <person name="Bader C.D."/>
            <person name="Teijaro C.N."/>
            <person name="Fluegel L."/>
            <person name="Davis C.M."/>
            <person name="Simpson J.R."/>
            <person name="Lauterbach L."/>
            <person name="Steele A.D."/>
            <person name="Gui C."/>
            <person name="Meng S."/>
            <person name="Li G."/>
            <person name="Viehrig K."/>
            <person name="Ye F."/>
            <person name="Su P."/>
            <person name="Kiefer A.F."/>
            <person name="Nichols A."/>
            <person name="Cepeda A.J."/>
            <person name="Yan W."/>
            <person name="Fan B."/>
            <person name="Jiang Y."/>
            <person name="Adhikari A."/>
            <person name="Zheng C.-J."/>
            <person name="Schuster L."/>
            <person name="Cowan T.M."/>
            <person name="Smanski M.J."/>
            <person name="Chevrette M.G."/>
            <person name="De Carvalho L.P.S."/>
            <person name="Shen B."/>
        </authorList>
    </citation>
    <scope>NUCLEOTIDE SEQUENCE [LARGE SCALE GENOMIC DNA]</scope>
    <source>
        <strain evidence="3 4">NPDC004045</strain>
    </source>
</reference>
<protein>
    <submittedName>
        <fullName evidence="3">VOC family protein</fullName>
    </submittedName>
</protein>
<dbReference type="EMBL" id="JBIAMX010000031">
    <property type="protein sequence ID" value="MFF0547061.1"/>
    <property type="molecule type" value="Genomic_DNA"/>
</dbReference>
<dbReference type="RefSeq" id="WP_387703214.1">
    <property type="nucleotide sequence ID" value="NZ_JBIAMX010000031.1"/>
</dbReference>
<comment type="caution">
    <text evidence="3">The sequence shown here is derived from an EMBL/GenBank/DDBJ whole genome shotgun (WGS) entry which is preliminary data.</text>
</comment>
<organism evidence="3 4">
    <name type="scientific">Nocardia thailandica</name>
    <dbReference type="NCBI Taxonomy" id="257275"/>
    <lineage>
        <taxon>Bacteria</taxon>
        <taxon>Bacillati</taxon>
        <taxon>Actinomycetota</taxon>
        <taxon>Actinomycetes</taxon>
        <taxon>Mycobacteriales</taxon>
        <taxon>Nocardiaceae</taxon>
        <taxon>Nocardia</taxon>
    </lineage>
</organism>
<evidence type="ECO:0000256" key="1">
    <source>
        <dbReference type="ARBA" id="ARBA00022723"/>
    </source>
</evidence>
<evidence type="ECO:0000259" key="2">
    <source>
        <dbReference type="PROSITE" id="PS51819"/>
    </source>
</evidence>
<dbReference type="PROSITE" id="PS51819">
    <property type="entry name" value="VOC"/>
    <property type="match status" value="1"/>
</dbReference>
<sequence length="142" mass="15021">MTHYHATAFVSTRLITGDLDPMVAFYEQLTGTSAVRLAPVFAEIVTPTATLAIGSTATVPLFAPGSAEAAANRSAVLEFLVDDVDAEYARVAALGVEVVAEPALMPWGNRVFFVRDPDANLVGVFSPVSADAIERFAGRHGR</sequence>
<dbReference type="Pfam" id="PF00903">
    <property type="entry name" value="Glyoxalase"/>
    <property type="match status" value="1"/>
</dbReference>
<feature type="domain" description="VOC" evidence="2">
    <location>
        <begin position="8"/>
        <end position="127"/>
    </location>
</feature>
<dbReference type="PANTHER" id="PTHR43048">
    <property type="entry name" value="METHYLMALONYL-COA EPIMERASE"/>
    <property type="match status" value="1"/>
</dbReference>
<evidence type="ECO:0000313" key="4">
    <source>
        <dbReference type="Proteomes" id="UP001601444"/>
    </source>
</evidence>
<dbReference type="InterPro" id="IPR004360">
    <property type="entry name" value="Glyas_Fos-R_dOase_dom"/>
</dbReference>
<dbReference type="SUPFAM" id="SSF54593">
    <property type="entry name" value="Glyoxalase/Bleomycin resistance protein/Dihydroxybiphenyl dioxygenase"/>
    <property type="match status" value="1"/>
</dbReference>
<name>A0ABW6PX86_9NOCA</name>
<gene>
    <name evidence="3" type="ORF">ACFYTF_29910</name>
</gene>
<keyword evidence="1" id="KW-0479">Metal-binding</keyword>